<keyword evidence="12" id="KW-1185">Reference proteome</keyword>
<dbReference type="Pfam" id="PF21408">
    <property type="entry name" value="MTR4-like_stalk"/>
    <property type="match status" value="1"/>
</dbReference>
<dbReference type="FunFam" id="3.40.50.300:FF:000141">
    <property type="entry name" value="ATP-dependent RNA helicase DOB1"/>
    <property type="match status" value="1"/>
</dbReference>
<dbReference type="InterPro" id="IPR016438">
    <property type="entry name" value="SKI2-like"/>
</dbReference>
<dbReference type="Proteomes" id="UP000494206">
    <property type="component" value="Unassembled WGS sequence"/>
</dbReference>
<dbReference type="GO" id="GO:0003724">
    <property type="term" value="F:RNA helicase activity"/>
    <property type="evidence" value="ECO:0007669"/>
    <property type="project" value="InterPro"/>
</dbReference>
<dbReference type="InterPro" id="IPR048392">
    <property type="entry name" value="MTR4-like_stalk"/>
</dbReference>
<dbReference type="FunFam" id="1.10.3380.30:FF:000003">
    <property type="entry name" value="ATP dependent RNA helicase (Dob1)"/>
    <property type="match status" value="1"/>
</dbReference>
<sequence length="1027" mass="116657">MDDDLFAAFDSSQTSYAGVPSSSGDSNEHVEFGRQKRSHQDDDDDIKSVNLVEERMEFSDDSAKRPRVEGANDPNDDLEEELKYENIVVHTIKTDNENCTHEVALPPDHQFTPLRSSGREPAKYYPFQLDAFQKQAIMCIENNQSVLVSAHTSAGKTVVATYAIAQCLRDKQRVIYTSPIKALSNQKFRELEEEFGDVGLMTGDVTLNPDASCLVMTTEILRSMLYRGSAIMKEVGWVVFDEIHYMRDKERGVVWEETIILMSEKIRHAFLSATIPNARQFAQWVCYIHHQPCNVVYTDYRPTPLQHFIYPVGGEGLYEVVNVKGEFREDKFKDAMSCLATAGDSAGPIQRRGGGTKGDSNVLRIIRTIRESDMMPCIVFSFSRKECEAYALSLKDLDFNTEDEKKMVSEVYNSAIDSLSDDDKTLPQIGSLLPLLRRGIGVHHSGLLPLLKETIEILFGEGLLKVLFATETFSMGLNMPARTVLFTSARKFDGTDNRNITSGEYIQMSGRAGRRGKDDRGLVILMVDAQMSADDAKHIIKGATDPLNSQFRLTYNMVLNLLRVEGLAPDHIIKKSFFQFQNFDKIPGLKKKIEDKKKQLEKMKLPFESEVSSYIEIEKEIAKAESRVKEIQRQPKYLVGFLHAGRLIKVVSGERDFGWGALVNFRKRVNPDDKNDMLYVIEIMLAVDPSSKNDTSNPATLMPAFKKPNRTWEVVPMTCDRVDAISAIRIKLPQDLTNSDGKMRLDKIMTEMMKRMNNDIPLLDPITDMNIKNPELIGAVERIKTLKERMKNHPMGRRPDFEDCRKAFERKAEVEQELNSLKHELKRAQNVLQLEELGHRKRVLRRLGYCAANNTIELKGRVACELSASDELILTEMLLKGVFTPLDEGQIGALLSCFVFQEKATQPKLAQELSGCLKVLQEQARHVAKISNECRVEVNEDKYVEQFNPGLMDVVYQWINGATFGEIVRSTDVFEGSIIRCFRRLEEVLREMVNAARACDNKDLELKFESTRKKLKRDIVFAASLYL</sequence>
<evidence type="ECO:0000256" key="8">
    <source>
        <dbReference type="SAM" id="MobiDB-lite"/>
    </source>
</evidence>
<organism evidence="11 12">
    <name type="scientific">Caenorhabditis bovis</name>
    <dbReference type="NCBI Taxonomy" id="2654633"/>
    <lineage>
        <taxon>Eukaryota</taxon>
        <taxon>Metazoa</taxon>
        <taxon>Ecdysozoa</taxon>
        <taxon>Nematoda</taxon>
        <taxon>Chromadorea</taxon>
        <taxon>Rhabditida</taxon>
        <taxon>Rhabditina</taxon>
        <taxon>Rhabditomorpha</taxon>
        <taxon>Rhabditoidea</taxon>
        <taxon>Rhabditidae</taxon>
        <taxon>Peloderinae</taxon>
        <taxon>Caenorhabditis</taxon>
    </lineage>
</organism>
<dbReference type="Pfam" id="PF00271">
    <property type="entry name" value="Helicase_C"/>
    <property type="match status" value="1"/>
</dbReference>
<dbReference type="PROSITE" id="PS51192">
    <property type="entry name" value="HELICASE_ATP_BIND_1"/>
    <property type="match status" value="1"/>
</dbReference>
<evidence type="ECO:0000256" key="6">
    <source>
        <dbReference type="ARBA" id="ARBA00023242"/>
    </source>
</evidence>
<dbReference type="InterPro" id="IPR001650">
    <property type="entry name" value="Helicase_C-like"/>
</dbReference>
<dbReference type="InterPro" id="IPR050699">
    <property type="entry name" value="RNA-DNA_Helicase"/>
</dbReference>
<dbReference type="FunFam" id="3.40.50.300:FF:000083">
    <property type="entry name" value="ATP-dependent RNA helicase DOB1"/>
    <property type="match status" value="1"/>
</dbReference>
<feature type="compositionally biased region" description="Basic and acidic residues" evidence="8">
    <location>
        <begin position="52"/>
        <end position="70"/>
    </location>
</feature>
<evidence type="ECO:0000256" key="2">
    <source>
        <dbReference type="ARBA" id="ARBA00022741"/>
    </source>
</evidence>
<feature type="domain" description="Helicase C-terminal" evidence="10">
    <location>
        <begin position="361"/>
        <end position="565"/>
    </location>
</feature>
<dbReference type="Gene3D" id="3.40.50.300">
    <property type="entry name" value="P-loop containing nucleotide triphosphate hydrolases"/>
    <property type="match status" value="2"/>
</dbReference>
<dbReference type="PANTHER" id="PTHR12131">
    <property type="entry name" value="ATP-DEPENDENT RNA AND DNA HELICASE"/>
    <property type="match status" value="1"/>
</dbReference>
<evidence type="ECO:0000313" key="12">
    <source>
        <dbReference type="Proteomes" id="UP000494206"/>
    </source>
</evidence>
<dbReference type="FunFam" id="2.40.30.300:FF:000001">
    <property type="entry name" value="Mtr4 exosome RNA helicase"/>
    <property type="match status" value="1"/>
</dbReference>
<keyword evidence="4" id="KW-0347">Helicase</keyword>
<dbReference type="CDD" id="cd18795">
    <property type="entry name" value="SF2_C_Ski2"/>
    <property type="match status" value="1"/>
</dbReference>
<comment type="subcellular location">
    <subcellularLocation>
        <location evidence="1">Nucleus</location>
    </subcellularLocation>
</comment>
<dbReference type="Pfam" id="PF00270">
    <property type="entry name" value="DEAD"/>
    <property type="match status" value="1"/>
</dbReference>
<feature type="coiled-coil region" evidence="7">
    <location>
        <begin position="804"/>
        <end position="838"/>
    </location>
</feature>
<dbReference type="EMBL" id="CADEPM010000008">
    <property type="protein sequence ID" value="CAB3409504.1"/>
    <property type="molecule type" value="Genomic_DNA"/>
</dbReference>
<dbReference type="InterPro" id="IPR025696">
    <property type="entry name" value="Beta-barrel_MTR4"/>
</dbReference>
<evidence type="ECO:0000256" key="1">
    <source>
        <dbReference type="ARBA" id="ARBA00004123"/>
    </source>
</evidence>
<dbReference type="SMART" id="SM01142">
    <property type="entry name" value="DSHCT"/>
    <property type="match status" value="1"/>
</dbReference>
<dbReference type="PROSITE" id="PS51194">
    <property type="entry name" value="HELICASE_CTER"/>
    <property type="match status" value="1"/>
</dbReference>
<reference evidence="11 12" key="1">
    <citation type="submission" date="2020-04" db="EMBL/GenBank/DDBJ databases">
        <authorList>
            <person name="Laetsch R D."/>
            <person name="Stevens L."/>
            <person name="Kumar S."/>
            <person name="Blaxter L. M."/>
        </authorList>
    </citation>
    <scope>NUCLEOTIDE SEQUENCE [LARGE SCALE GENOMIC DNA]</scope>
</reference>
<evidence type="ECO:0000313" key="11">
    <source>
        <dbReference type="EMBL" id="CAB3409504.1"/>
    </source>
</evidence>
<feature type="region of interest" description="Disordered" evidence="8">
    <location>
        <begin position="1"/>
        <end position="76"/>
    </location>
</feature>
<dbReference type="GO" id="GO:0005634">
    <property type="term" value="C:nucleus"/>
    <property type="evidence" value="ECO:0007669"/>
    <property type="project" value="UniProtKB-SubCell"/>
</dbReference>
<keyword evidence="5" id="KW-0067">ATP-binding</keyword>
<dbReference type="SMART" id="SM00490">
    <property type="entry name" value="HELICc"/>
    <property type="match status" value="1"/>
</dbReference>
<evidence type="ECO:0000256" key="3">
    <source>
        <dbReference type="ARBA" id="ARBA00022801"/>
    </source>
</evidence>
<comment type="caution">
    <text evidence="11">The sequence shown here is derived from an EMBL/GenBank/DDBJ whole genome shotgun (WGS) entry which is preliminary data.</text>
</comment>
<dbReference type="Gene3D" id="1.10.3380.30">
    <property type="match status" value="1"/>
</dbReference>
<dbReference type="PIRSF" id="PIRSF005198">
    <property type="entry name" value="Antiviral_helicase_SKI2"/>
    <property type="match status" value="1"/>
</dbReference>
<dbReference type="InterPro" id="IPR027417">
    <property type="entry name" value="P-loop_NTPase"/>
</dbReference>
<dbReference type="GO" id="GO:0005524">
    <property type="term" value="F:ATP binding"/>
    <property type="evidence" value="ECO:0007669"/>
    <property type="project" value="UniProtKB-KW"/>
</dbReference>
<keyword evidence="6" id="KW-0539">Nucleus</keyword>
<dbReference type="InterPro" id="IPR012961">
    <property type="entry name" value="Ski2/MTR4_C"/>
</dbReference>
<dbReference type="Pfam" id="PF08148">
    <property type="entry name" value="DSHCT"/>
    <property type="match status" value="1"/>
</dbReference>
<dbReference type="OrthoDB" id="64767at2759"/>
<dbReference type="Pfam" id="PF13234">
    <property type="entry name" value="MTR4_beta-barrel"/>
    <property type="match status" value="1"/>
</dbReference>
<dbReference type="AlphaFoldDB" id="A0A8S1FE21"/>
<keyword evidence="2" id="KW-0547">Nucleotide-binding</keyword>
<accession>A0A8S1FE21</accession>
<dbReference type="InterPro" id="IPR014001">
    <property type="entry name" value="Helicase_ATP-bd"/>
</dbReference>
<dbReference type="SUPFAM" id="SSF52540">
    <property type="entry name" value="P-loop containing nucleoside triphosphate hydrolases"/>
    <property type="match status" value="1"/>
</dbReference>
<evidence type="ECO:0000256" key="4">
    <source>
        <dbReference type="ARBA" id="ARBA00022806"/>
    </source>
</evidence>
<feature type="domain" description="Helicase ATP-binding" evidence="9">
    <location>
        <begin position="137"/>
        <end position="293"/>
    </location>
</feature>
<dbReference type="PANTHER" id="PTHR12131:SF7">
    <property type="entry name" value="EXOSOME RNA HELICASE MTR4"/>
    <property type="match status" value="1"/>
</dbReference>
<dbReference type="GO" id="GO:0006401">
    <property type="term" value="P:RNA catabolic process"/>
    <property type="evidence" value="ECO:0007669"/>
    <property type="project" value="InterPro"/>
</dbReference>
<gene>
    <name evidence="11" type="ORF">CBOVIS_LOCUS11150</name>
</gene>
<name>A0A8S1FE21_9PELO</name>
<dbReference type="SMART" id="SM00487">
    <property type="entry name" value="DEXDc"/>
    <property type="match status" value="1"/>
</dbReference>
<keyword evidence="7" id="KW-0175">Coiled coil</keyword>
<dbReference type="Gene3D" id="2.40.30.300">
    <property type="match status" value="1"/>
</dbReference>
<feature type="compositionally biased region" description="Polar residues" evidence="8">
    <location>
        <begin position="10"/>
        <end position="25"/>
    </location>
</feature>
<evidence type="ECO:0000259" key="9">
    <source>
        <dbReference type="PROSITE" id="PS51192"/>
    </source>
</evidence>
<dbReference type="GO" id="GO:0000460">
    <property type="term" value="P:maturation of 5.8S rRNA"/>
    <property type="evidence" value="ECO:0007669"/>
    <property type="project" value="TreeGrafter"/>
</dbReference>
<dbReference type="GO" id="GO:0016787">
    <property type="term" value="F:hydrolase activity"/>
    <property type="evidence" value="ECO:0007669"/>
    <property type="project" value="UniProtKB-KW"/>
</dbReference>
<evidence type="ECO:0000256" key="7">
    <source>
        <dbReference type="SAM" id="Coils"/>
    </source>
</evidence>
<keyword evidence="3" id="KW-0378">Hydrolase</keyword>
<dbReference type="InterPro" id="IPR011545">
    <property type="entry name" value="DEAD/DEAH_box_helicase_dom"/>
</dbReference>
<protein>
    <submittedName>
        <fullName evidence="11">Uncharacterized protein</fullName>
    </submittedName>
</protein>
<dbReference type="GO" id="GO:0003723">
    <property type="term" value="F:RNA binding"/>
    <property type="evidence" value="ECO:0007669"/>
    <property type="project" value="InterPro"/>
</dbReference>
<evidence type="ECO:0000259" key="10">
    <source>
        <dbReference type="PROSITE" id="PS51194"/>
    </source>
</evidence>
<evidence type="ECO:0000256" key="5">
    <source>
        <dbReference type="ARBA" id="ARBA00022840"/>
    </source>
</evidence>
<proteinExistence type="predicted"/>
<dbReference type="CDD" id="cd18024">
    <property type="entry name" value="DEXHc_Mtr4-like"/>
    <property type="match status" value="1"/>
</dbReference>
<feature type="compositionally biased region" description="Basic and acidic residues" evidence="8">
    <location>
        <begin position="26"/>
        <end position="40"/>
    </location>
</feature>